<evidence type="ECO:0000313" key="5">
    <source>
        <dbReference type="EMBL" id="ACB74712.1"/>
    </source>
</evidence>
<dbReference type="AlphaFoldDB" id="B1ZS36"/>
<dbReference type="eggNOG" id="COG2890">
    <property type="taxonomic scope" value="Bacteria"/>
</dbReference>
<keyword evidence="6" id="KW-1185">Reference proteome</keyword>
<dbReference type="PANTHER" id="PTHR47806:SF1">
    <property type="entry name" value="RIBOSOMAL PROTEIN UL3 GLUTAMINE METHYLTRANSFERASE"/>
    <property type="match status" value="1"/>
</dbReference>
<name>B1ZS36_OPITP</name>
<dbReference type="GO" id="GO:0036009">
    <property type="term" value="F:protein-glutamine N-methyltransferase activity"/>
    <property type="evidence" value="ECO:0007669"/>
    <property type="project" value="InterPro"/>
</dbReference>
<feature type="domain" description="Methyltransferase small" evidence="4">
    <location>
        <begin position="138"/>
        <end position="224"/>
    </location>
</feature>
<dbReference type="Pfam" id="PF05175">
    <property type="entry name" value="MTS"/>
    <property type="match status" value="1"/>
</dbReference>
<dbReference type="RefSeq" id="WP_012374250.1">
    <property type="nucleotide sequence ID" value="NC_010571.1"/>
</dbReference>
<keyword evidence="3" id="KW-0949">S-adenosyl-L-methionine</keyword>
<dbReference type="NCBIfam" id="TIGR00536">
    <property type="entry name" value="hemK_fam"/>
    <property type="match status" value="1"/>
</dbReference>
<dbReference type="InterPro" id="IPR017127">
    <property type="entry name" value="Ribosome_uL3_MTase"/>
</dbReference>
<dbReference type="InterPro" id="IPR007848">
    <property type="entry name" value="Small_mtfrase_dom"/>
</dbReference>
<keyword evidence="1 5" id="KW-0489">Methyltransferase</keyword>
<dbReference type="GO" id="GO:0032259">
    <property type="term" value="P:methylation"/>
    <property type="evidence" value="ECO:0007669"/>
    <property type="project" value="UniProtKB-KW"/>
</dbReference>
<evidence type="ECO:0000256" key="2">
    <source>
        <dbReference type="ARBA" id="ARBA00022679"/>
    </source>
</evidence>
<dbReference type="Gene3D" id="3.40.50.150">
    <property type="entry name" value="Vaccinia Virus protein VP39"/>
    <property type="match status" value="1"/>
</dbReference>
<dbReference type="GO" id="GO:0005840">
    <property type="term" value="C:ribosome"/>
    <property type="evidence" value="ECO:0007669"/>
    <property type="project" value="UniProtKB-KW"/>
</dbReference>
<dbReference type="SUPFAM" id="SSF53335">
    <property type="entry name" value="S-adenosyl-L-methionine-dependent methyltransferases"/>
    <property type="match status" value="1"/>
</dbReference>
<keyword evidence="5" id="KW-0689">Ribosomal protein</keyword>
<dbReference type="GO" id="GO:0003676">
    <property type="term" value="F:nucleic acid binding"/>
    <property type="evidence" value="ECO:0007669"/>
    <property type="project" value="InterPro"/>
</dbReference>
<reference evidence="5 6" key="1">
    <citation type="journal article" date="2011" name="J. Bacteriol.">
        <title>Genome sequence of the verrucomicrobium Opitutus terrae PB90-1, an abundant inhabitant of rice paddy soil ecosystems.</title>
        <authorList>
            <person name="van Passel M.W."/>
            <person name="Kant R."/>
            <person name="Palva A."/>
            <person name="Copeland A."/>
            <person name="Lucas S."/>
            <person name="Lapidus A."/>
            <person name="Glavina del Rio T."/>
            <person name="Pitluck S."/>
            <person name="Goltsman E."/>
            <person name="Clum A."/>
            <person name="Sun H."/>
            <person name="Schmutz J."/>
            <person name="Larimer F.W."/>
            <person name="Land M.L."/>
            <person name="Hauser L."/>
            <person name="Kyrpides N."/>
            <person name="Mikhailova N."/>
            <person name="Richardson P.P."/>
            <person name="Janssen P.H."/>
            <person name="de Vos W.M."/>
            <person name="Smidt H."/>
        </authorList>
    </citation>
    <scope>NUCLEOTIDE SEQUENCE [LARGE SCALE GENOMIC DNA]</scope>
    <source>
        <strain evidence="6">DSM 11246 / JCM 15787 / PB90-1</strain>
    </source>
</reference>
<dbReference type="InterPro" id="IPR029063">
    <property type="entry name" value="SAM-dependent_MTases_sf"/>
</dbReference>
<protein>
    <submittedName>
        <fullName evidence="5">Protein-(Glutamine-N5) methyltransferase, ribosomal protein L3-specific</fullName>
    </submittedName>
</protein>
<dbReference type="Proteomes" id="UP000007013">
    <property type="component" value="Chromosome"/>
</dbReference>
<evidence type="ECO:0000313" key="6">
    <source>
        <dbReference type="Proteomes" id="UP000007013"/>
    </source>
</evidence>
<keyword evidence="2 5" id="KW-0808">Transferase</keyword>
<evidence type="ECO:0000256" key="1">
    <source>
        <dbReference type="ARBA" id="ARBA00022603"/>
    </source>
</evidence>
<proteinExistence type="predicted"/>
<dbReference type="GO" id="GO:0005829">
    <property type="term" value="C:cytosol"/>
    <property type="evidence" value="ECO:0007669"/>
    <property type="project" value="TreeGrafter"/>
</dbReference>
<dbReference type="NCBIfam" id="TIGR03533">
    <property type="entry name" value="L3_gln_methyl"/>
    <property type="match status" value="1"/>
</dbReference>
<organism evidence="5 6">
    <name type="scientific">Opitutus terrae (strain DSM 11246 / JCM 15787 / PB90-1)</name>
    <dbReference type="NCBI Taxonomy" id="452637"/>
    <lineage>
        <taxon>Bacteria</taxon>
        <taxon>Pseudomonadati</taxon>
        <taxon>Verrucomicrobiota</taxon>
        <taxon>Opitutia</taxon>
        <taxon>Opitutales</taxon>
        <taxon>Opitutaceae</taxon>
        <taxon>Opitutus</taxon>
    </lineage>
</organism>
<evidence type="ECO:0000259" key="4">
    <source>
        <dbReference type="Pfam" id="PF05175"/>
    </source>
</evidence>
<dbReference type="InterPro" id="IPR004556">
    <property type="entry name" value="HemK-like"/>
</dbReference>
<dbReference type="PANTHER" id="PTHR47806">
    <property type="entry name" value="50S RIBOSOMAL PROTEIN L3 GLUTAMINE METHYLTRANSFERASE"/>
    <property type="match status" value="1"/>
</dbReference>
<accession>B1ZS36</accession>
<dbReference type="HOGENOM" id="CLU_018398_5_1_0"/>
<dbReference type="PIRSF" id="PIRSF037167">
    <property type="entry name" value="Mtase_YfcB_prd"/>
    <property type="match status" value="1"/>
</dbReference>
<dbReference type="InterPro" id="IPR002052">
    <property type="entry name" value="DNA_methylase_N6_adenine_CS"/>
</dbReference>
<evidence type="ECO:0000256" key="3">
    <source>
        <dbReference type="ARBA" id="ARBA00022691"/>
    </source>
</evidence>
<keyword evidence="5" id="KW-0687">Ribonucleoprotein</keyword>
<dbReference type="STRING" id="452637.Oter_1427"/>
<dbReference type="KEGG" id="ote:Oter_1427"/>
<dbReference type="PROSITE" id="PS00092">
    <property type="entry name" value="N6_MTASE"/>
    <property type="match status" value="1"/>
</dbReference>
<sequence>MKGNSPSDPFARTDALATLGDWLRFAEKLYTRENVALGQVATNAHDEALYLLLRTLKLSLESDASVLTRKLTPVERADVRDVLRRRVVDRVPAAYLTREAWLGEHRFYVDERVIIPRSYFLELIPGALRDWLPDHGRRLKRAVDVCTGSGCLAILLAHEFPRAVVDAIDVSTPALDVAVINVREHRLGQRVHLFQSDVFDEVPAARYDIILSNPPYEPSRHVDRQAPEFAAEPRLAHDGGPDGLMIIRKLLHQAKGRLAPHGIVVIEVGGLRKVIDREFKALEPHWLPTQDGSDCVCLFEAERLRG</sequence>
<dbReference type="CDD" id="cd02440">
    <property type="entry name" value="AdoMet_MTases"/>
    <property type="match status" value="1"/>
</dbReference>
<gene>
    <name evidence="5" type="ordered locus">Oter_1427</name>
</gene>
<dbReference type="EMBL" id="CP001032">
    <property type="protein sequence ID" value="ACB74712.1"/>
    <property type="molecule type" value="Genomic_DNA"/>
</dbReference>